<organism evidence="2 3">
    <name type="scientific">Nitzschia inconspicua</name>
    <dbReference type="NCBI Taxonomy" id="303405"/>
    <lineage>
        <taxon>Eukaryota</taxon>
        <taxon>Sar</taxon>
        <taxon>Stramenopiles</taxon>
        <taxon>Ochrophyta</taxon>
        <taxon>Bacillariophyta</taxon>
        <taxon>Bacillariophyceae</taxon>
        <taxon>Bacillariophycidae</taxon>
        <taxon>Bacillariales</taxon>
        <taxon>Bacillariaceae</taxon>
        <taxon>Nitzschia</taxon>
    </lineage>
</organism>
<feature type="compositionally biased region" description="Polar residues" evidence="1">
    <location>
        <begin position="640"/>
        <end position="653"/>
    </location>
</feature>
<evidence type="ECO:0000313" key="3">
    <source>
        <dbReference type="Proteomes" id="UP000693970"/>
    </source>
</evidence>
<evidence type="ECO:0000256" key="1">
    <source>
        <dbReference type="SAM" id="MobiDB-lite"/>
    </source>
</evidence>
<protein>
    <submittedName>
        <fullName evidence="2">Uncharacterized protein</fullName>
    </submittedName>
</protein>
<accession>A0A9K3PL75</accession>
<gene>
    <name evidence="2" type="ORF">IV203_010206</name>
</gene>
<sequence length="792" mass="88013">MMAVTLNSPRSSDPAVVMSSMATNSIQVVPNTKQRTHSKFSPDSVSEIIDPTTVECNVRLRMPTSLSKTEKLVPIKDPNEGIEADAYNLPPLRTPLHTKRKPPIIPLIRLDSPSLSKLPEDGTIASSEDCNHEAVGSGSSFSASRPPPPPPEMPKPVPISARRSQSDTLAQTKSNQRRSIFGHYFGQHQDPNHLRAQSHGTYPLLSRREPFREQKPPALEQDQGCKLSSSKTILQTASMQHVPIDYRMFAPPRDYVQKSTICGRFRSVEDVHLDLDGSSLPPFPSPLRRFCSSSDVNRSRNVDALDGNGSEYSSRSSPNIGGMHGMYPLITPVPILRQSSYSGTSSSTTSNGKGYGWFANNSNPSYLNNSFNLTESSRSLTMIHGSKKNFLIRKTSSSTASSTSANSDDSVSVHCSRNSKQVVRFDPRVTVTEFEDAVERVWYDDNELERLKIETIRLAQKYLTTHPMEAEKYNQATMDPITQTYRKRALFSLPVLSSGDVDSENDTNHSHRPVSLSSLPSEALEELSKDQVKRILIVDPNPLILLLFEKSMSSMFPTADIVTAQNAERALKIVKASLVVSEVERKELDKFHSVSSPSKLEQGNAFDIIIIEQSLFPQSPHVGSHKTEPGTENPTDKTGPESNGNEQRSSLPWNASMPDMQKKHPNTFLSVTKPGSFFHHDVVKNRRMQRREPRCGSDLTRAIVDLMNEFHADAYTWQSPSTGNDKAMTCSLEWKALLIGVSMHPDHHAKLMRKAGSDVVWGKPIPHVGETLRNQLLEALLDKRRCSSSSIL</sequence>
<feature type="compositionally biased region" description="Basic and acidic residues" evidence="1">
    <location>
        <begin position="625"/>
        <end position="639"/>
    </location>
</feature>
<feature type="region of interest" description="Disordered" evidence="1">
    <location>
        <begin position="301"/>
        <end position="323"/>
    </location>
</feature>
<dbReference type="EMBL" id="JAGRRH010000018">
    <property type="protein sequence ID" value="KAG7350846.1"/>
    <property type="molecule type" value="Genomic_DNA"/>
</dbReference>
<dbReference type="Proteomes" id="UP000693970">
    <property type="component" value="Unassembled WGS sequence"/>
</dbReference>
<reference evidence="2" key="1">
    <citation type="journal article" date="2021" name="Sci. Rep.">
        <title>Diploid genomic architecture of Nitzschia inconspicua, an elite biomass production diatom.</title>
        <authorList>
            <person name="Oliver A."/>
            <person name="Podell S."/>
            <person name="Pinowska A."/>
            <person name="Traller J.C."/>
            <person name="Smith S.R."/>
            <person name="McClure R."/>
            <person name="Beliaev A."/>
            <person name="Bohutskyi P."/>
            <person name="Hill E.A."/>
            <person name="Rabines A."/>
            <person name="Zheng H."/>
            <person name="Allen L.Z."/>
            <person name="Kuo A."/>
            <person name="Grigoriev I.V."/>
            <person name="Allen A.E."/>
            <person name="Hazlebeck D."/>
            <person name="Allen E.E."/>
        </authorList>
    </citation>
    <scope>NUCLEOTIDE SEQUENCE</scope>
    <source>
        <strain evidence="2">Hildebrandi</strain>
    </source>
</reference>
<name>A0A9K3PL75_9STRA</name>
<reference evidence="2" key="2">
    <citation type="submission" date="2021-04" db="EMBL/GenBank/DDBJ databases">
        <authorList>
            <person name="Podell S."/>
        </authorList>
    </citation>
    <scope>NUCLEOTIDE SEQUENCE</scope>
    <source>
        <strain evidence="2">Hildebrandi</strain>
    </source>
</reference>
<feature type="compositionally biased region" description="Pro residues" evidence="1">
    <location>
        <begin position="145"/>
        <end position="157"/>
    </location>
</feature>
<feature type="compositionally biased region" description="Polar residues" evidence="1">
    <location>
        <begin position="162"/>
        <end position="174"/>
    </location>
</feature>
<dbReference type="OrthoDB" id="49316at2759"/>
<feature type="compositionally biased region" description="Polar residues" evidence="1">
    <location>
        <begin position="310"/>
        <end position="319"/>
    </location>
</feature>
<evidence type="ECO:0000313" key="2">
    <source>
        <dbReference type="EMBL" id="KAG7350846.1"/>
    </source>
</evidence>
<feature type="region of interest" description="Disordered" evidence="1">
    <location>
        <begin position="619"/>
        <end position="670"/>
    </location>
</feature>
<keyword evidence="3" id="KW-1185">Reference proteome</keyword>
<feature type="region of interest" description="Disordered" evidence="1">
    <location>
        <begin position="113"/>
        <end position="174"/>
    </location>
</feature>
<comment type="caution">
    <text evidence="2">The sequence shown here is derived from an EMBL/GenBank/DDBJ whole genome shotgun (WGS) entry which is preliminary data.</text>
</comment>
<proteinExistence type="predicted"/>
<dbReference type="AlphaFoldDB" id="A0A9K3PL75"/>